<dbReference type="InterPro" id="IPR020449">
    <property type="entry name" value="Tscrpt_reg_AraC-type_HTH"/>
</dbReference>
<dbReference type="PANTHER" id="PTHR46796:SF6">
    <property type="entry name" value="ARAC SUBFAMILY"/>
    <property type="match status" value="1"/>
</dbReference>
<dbReference type="RefSeq" id="WP_072944362.1">
    <property type="nucleotide sequence ID" value="NZ_CP070609.1"/>
</dbReference>
<dbReference type="InterPro" id="IPR009057">
    <property type="entry name" value="Homeodomain-like_sf"/>
</dbReference>
<protein>
    <submittedName>
        <fullName evidence="4">AraC-type DNA-binding protein</fullName>
    </submittedName>
</protein>
<evidence type="ECO:0000313" key="4">
    <source>
        <dbReference type="EMBL" id="SEC95637.1"/>
    </source>
</evidence>
<dbReference type="EMBL" id="FNSV01000005">
    <property type="protein sequence ID" value="SEC95637.1"/>
    <property type="molecule type" value="Genomic_DNA"/>
</dbReference>
<dbReference type="PANTHER" id="PTHR46796">
    <property type="entry name" value="HTH-TYPE TRANSCRIPTIONAL ACTIVATOR RHAS-RELATED"/>
    <property type="match status" value="1"/>
</dbReference>
<gene>
    <name evidence="4" type="ORF">SAMN04490239_6139</name>
</gene>
<reference evidence="5" key="1">
    <citation type="submission" date="2016-10" db="EMBL/GenBank/DDBJ databases">
        <authorList>
            <person name="Varghese N."/>
            <person name="Submissions S."/>
        </authorList>
    </citation>
    <scope>NUCLEOTIDE SEQUENCE [LARGE SCALE GENOMIC DNA]</scope>
    <source>
        <strain evidence="5">DSM 44498</strain>
    </source>
</reference>
<dbReference type="SMART" id="SM00342">
    <property type="entry name" value="HTH_ARAC"/>
    <property type="match status" value="1"/>
</dbReference>
<dbReference type="SUPFAM" id="SSF51215">
    <property type="entry name" value="Regulatory protein AraC"/>
    <property type="match status" value="1"/>
</dbReference>
<keyword evidence="2 4" id="KW-0238">DNA-binding</keyword>
<dbReference type="Proteomes" id="UP000183561">
    <property type="component" value="Unassembled WGS sequence"/>
</dbReference>
<dbReference type="Pfam" id="PF12833">
    <property type="entry name" value="HTH_18"/>
    <property type="match status" value="1"/>
</dbReference>
<proteinExistence type="predicted"/>
<evidence type="ECO:0000256" key="1">
    <source>
        <dbReference type="ARBA" id="ARBA00023015"/>
    </source>
</evidence>
<dbReference type="InterPro" id="IPR035418">
    <property type="entry name" value="AraC-bd_2"/>
</dbReference>
<dbReference type="InterPro" id="IPR018060">
    <property type="entry name" value="HTH_AraC"/>
</dbReference>
<dbReference type="Pfam" id="PF14525">
    <property type="entry name" value="AraC_binding_2"/>
    <property type="match status" value="1"/>
</dbReference>
<accession>A0A1H4WQN7</accession>
<dbReference type="AlphaFoldDB" id="A0A1H4WQN7"/>
<evidence type="ECO:0000256" key="3">
    <source>
        <dbReference type="ARBA" id="ARBA00023163"/>
    </source>
</evidence>
<dbReference type="PRINTS" id="PR00032">
    <property type="entry name" value="HTHARAC"/>
</dbReference>
<dbReference type="GO" id="GO:0043565">
    <property type="term" value="F:sequence-specific DNA binding"/>
    <property type="evidence" value="ECO:0007669"/>
    <property type="project" value="InterPro"/>
</dbReference>
<organism evidence="4 5">
    <name type="scientific">Rhodococcus koreensis</name>
    <dbReference type="NCBI Taxonomy" id="99653"/>
    <lineage>
        <taxon>Bacteria</taxon>
        <taxon>Bacillati</taxon>
        <taxon>Actinomycetota</taxon>
        <taxon>Actinomycetes</taxon>
        <taxon>Mycobacteriales</taxon>
        <taxon>Nocardiaceae</taxon>
        <taxon>Rhodococcus</taxon>
    </lineage>
</organism>
<dbReference type="PROSITE" id="PS01124">
    <property type="entry name" value="HTH_ARAC_FAMILY_2"/>
    <property type="match status" value="1"/>
</dbReference>
<name>A0A1H4WQN7_9NOCA</name>
<dbReference type="OrthoDB" id="9799345at2"/>
<dbReference type="GO" id="GO:0003700">
    <property type="term" value="F:DNA-binding transcription factor activity"/>
    <property type="evidence" value="ECO:0007669"/>
    <property type="project" value="InterPro"/>
</dbReference>
<keyword evidence="3" id="KW-0804">Transcription</keyword>
<dbReference type="Gene3D" id="1.10.10.60">
    <property type="entry name" value="Homeodomain-like"/>
    <property type="match status" value="1"/>
</dbReference>
<dbReference type="InterPro" id="IPR037923">
    <property type="entry name" value="HTH-like"/>
</dbReference>
<sequence>MPLSLAPGGEHRRTEVIRTAALRDWVEVISETFVALKISPGESDRFAGAVHTRRFAHLLAADVLATPQTFHRTPQLTDRHPLDLMQIGMVVAGEGQLVQDGRTCTLRPGDFAIYESSRPFTWNLRPEWHLQVFTWPRGAVSLTEGESQKLTARTVRSNSAVGQLLSPMLAGLLAVEKEPSPSGAMRLADGIADLAITAAQEEAEPDDPDVTARDLYANMLRYIERNLDDPDLSPQRIAHAFFISTRTVHRVFARFGNTVAATIRAHRLEVCRDAMLSPRNASRSLTDIAAQFGFIDLSVFSRAFATRYGVSPSRYRELHR</sequence>
<evidence type="ECO:0000313" key="5">
    <source>
        <dbReference type="Proteomes" id="UP000183561"/>
    </source>
</evidence>
<keyword evidence="1" id="KW-0805">Transcription regulation</keyword>
<dbReference type="InterPro" id="IPR050204">
    <property type="entry name" value="AraC_XylS_family_regulators"/>
</dbReference>
<evidence type="ECO:0000256" key="2">
    <source>
        <dbReference type="ARBA" id="ARBA00023125"/>
    </source>
</evidence>
<dbReference type="SUPFAM" id="SSF46689">
    <property type="entry name" value="Homeodomain-like"/>
    <property type="match status" value="1"/>
</dbReference>
<keyword evidence="5" id="KW-1185">Reference proteome</keyword>